<dbReference type="InterPro" id="IPR043519">
    <property type="entry name" value="NT_sf"/>
</dbReference>
<keyword evidence="8" id="KW-0694">RNA-binding</keyword>
<dbReference type="SUPFAM" id="SSF81301">
    <property type="entry name" value="Nucleotidyltransferase"/>
    <property type="match status" value="1"/>
</dbReference>
<evidence type="ECO:0000256" key="5">
    <source>
        <dbReference type="ARBA" id="ARBA00022723"/>
    </source>
</evidence>
<keyword evidence="3" id="KW-0819">tRNA processing</keyword>
<feature type="domain" description="Poly A polymerase head" evidence="9">
    <location>
        <begin position="42"/>
        <end position="167"/>
    </location>
</feature>
<dbReference type="InterPro" id="IPR050264">
    <property type="entry name" value="Bact_CCA-adding_enz_type3_sf"/>
</dbReference>
<dbReference type="Pfam" id="PF01743">
    <property type="entry name" value="PolyA_pol"/>
    <property type="match status" value="1"/>
</dbReference>
<name>A0ABX5JK22_9BACT</name>
<evidence type="ECO:0000256" key="3">
    <source>
        <dbReference type="ARBA" id="ARBA00022694"/>
    </source>
</evidence>
<reference evidence="11 12" key="1">
    <citation type="submission" date="2017-02" db="EMBL/GenBank/DDBJ databases">
        <title>Arcobacter lacus sp. nov., a new species isolated from reclaimed water.</title>
        <authorList>
            <person name="Figueras M.J."/>
            <person name="Perez-Cataluna A."/>
            <person name="Salas-Masso N."/>
        </authorList>
    </citation>
    <scope>NUCLEOTIDE SEQUENCE [LARGE SCALE GENOMIC DNA]</scope>
    <source>
        <strain evidence="11 12">RW43-9</strain>
    </source>
</reference>
<organism evidence="11 12">
    <name type="scientific">Arcobacter lacus</name>
    <dbReference type="NCBI Taxonomy" id="1912876"/>
    <lineage>
        <taxon>Bacteria</taxon>
        <taxon>Pseudomonadati</taxon>
        <taxon>Campylobacterota</taxon>
        <taxon>Epsilonproteobacteria</taxon>
        <taxon>Campylobacterales</taxon>
        <taxon>Arcobacteraceae</taxon>
        <taxon>Arcobacter</taxon>
    </lineage>
</organism>
<sequence length="415" mass="48411">MRLVFPFLIQNKRFINIIKINLPKILIRILNDLQELGSKPILVGGCVRDSFLNKKIKDYDVEIFNFDSLEILEKSLKEFGNVNLVGKSFGVLTLKIDEYDFDFSLPRIEKKVGNSHTDFEVSTNANLSFKEAAIRRDFTINAIGYDYFKNEILDPFGGMNDLKNKIIKHIDDKTFVEDSLRVYRSVQFASRFEFKIDENTKILCKKIVSSGELKFLPKERIFEELKKLFLKSKKPSFGLNLLKEFNIMNIEQNLEEIDNLAFILKDKNYDDFRKLYLFYSCLCKGMNEDETFSFIKNLTDDKKFIKNILILNETNLTNDIKILKRLSLKLKLEDLIVLNQAFKNQISLKILEILKNLDILNTPIKPLILGKDLIKLGFVPSEKFKKILDFAFDLQIEDNLSKSNIIEEISKQFSI</sequence>
<dbReference type="PANTHER" id="PTHR46173:SF1">
    <property type="entry name" value="CCA TRNA NUCLEOTIDYLTRANSFERASE 1, MITOCHONDRIAL"/>
    <property type="match status" value="1"/>
</dbReference>
<evidence type="ECO:0000313" key="11">
    <source>
        <dbReference type="EMBL" id="PUE67731.1"/>
    </source>
</evidence>
<comment type="cofactor">
    <cofactor evidence="1">
        <name>Mg(2+)</name>
        <dbReference type="ChEBI" id="CHEBI:18420"/>
    </cofactor>
</comment>
<protein>
    <submittedName>
        <fullName evidence="11">tRNA nucleotidyltransferase</fullName>
    </submittedName>
</protein>
<evidence type="ECO:0000256" key="8">
    <source>
        <dbReference type="RuleBase" id="RU003953"/>
    </source>
</evidence>
<proteinExistence type="inferred from homology"/>
<keyword evidence="2 8" id="KW-0808">Transferase</keyword>
<keyword evidence="12" id="KW-1185">Reference proteome</keyword>
<accession>A0ABX5JK22</accession>
<dbReference type="CDD" id="cd05398">
    <property type="entry name" value="NT_ClassII-CCAase"/>
    <property type="match status" value="1"/>
</dbReference>
<evidence type="ECO:0000259" key="10">
    <source>
        <dbReference type="Pfam" id="PF12627"/>
    </source>
</evidence>
<evidence type="ECO:0000256" key="1">
    <source>
        <dbReference type="ARBA" id="ARBA00001946"/>
    </source>
</evidence>
<comment type="caution">
    <text evidence="11">The sequence shown here is derived from an EMBL/GenBank/DDBJ whole genome shotgun (WGS) entry which is preliminary data.</text>
</comment>
<keyword evidence="6" id="KW-0547">Nucleotide-binding</keyword>
<dbReference type="RefSeq" id="WP_228156048.1">
    <property type="nucleotide sequence ID" value="NZ_MUXF01000001.1"/>
</dbReference>
<dbReference type="InterPro" id="IPR002646">
    <property type="entry name" value="PolA_pol_head_dom"/>
</dbReference>
<dbReference type="EMBL" id="MUXF01000001">
    <property type="protein sequence ID" value="PUE67731.1"/>
    <property type="molecule type" value="Genomic_DNA"/>
</dbReference>
<dbReference type="Gene3D" id="1.10.3090.10">
    <property type="entry name" value="cca-adding enzyme, domain 2"/>
    <property type="match status" value="1"/>
</dbReference>
<keyword evidence="7" id="KW-0460">Magnesium</keyword>
<evidence type="ECO:0000256" key="4">
    <source>
        <dbReference type="ARBA" id="ARBA00022695"/>
    </source>
</evidence>
<keyword evidence="4" id="KW-0548">Nucleotidyltransferase</keyword>
<dbReference type="PANTHER" id="PTHR46173">
    <property type="entry name" value="CCA TRNA NUCLEOTIDYLTRANSFERASE 1, MITOCHONDRIAL"/>
    <property type="match status" value="1"/>
</dbReference>
<evidence type="ECO:0000256" key="6">
    <source>
        <dbReference type="ARBA" id="ARBA00022741"/>
    </source>
</evidence>
<evidence type="ECO:0000256" key="2">
    <source>
        <dbReference type="ARBA" id="ARBA00022679"/>
    </source>
</evidence>
<feature type="domain" description="tRNA nucleotidyltransferase/poly(A) polymerase RNA and SrmB- binding" evidence="10">
    <location>
        <begin position="194"/>
        <end position="249"/>
    </location>
</feature>
<evidence type="ECO:0000256" key="7">
    <source>
        <dbReference type="ARBA" id="ARBA00022842"/>
    </source>
</evidence>
<dbReference type="Gene3D" id="3.30.460.10">
    <property type="entry name" value="Beta Polymerase, domain 2"/>
    <property type="match status" value="1"/>
</dbReference>
<comment type="similarity">
    <text evidence="8">Belongs to the tRNA nucleotidyltransferase/poly(A) polymerase family.</text>
</comment>
<dbReference type="SUPFAM" id="SSF81891">
    <property type="entry name" value="Poly A polymerase C-terminal region-like"/>
    <property type="match status" value="1"/>
</dbReference>
<gene>
    <name evidence="11" type="ORF">B0175_01720</name>
</gene>
<keyword evidence="5" id="KW-0479">Metal-binding</keyword>
<dbReference type="Proteomes" id="UP000251311">
    <property type="component" value="Unassembled WGS sequence"/>
</dbReference>
<evidence type="ECO:0000259" key="9">
    <source>
        <dbReference type="Pfam" id="PF01743"/>
    </source>
</evidence>
<dbReference type="Pfam" id="PF12627">
    <property type="entry name" value="PolyA_pol_RNAbd"/>
    <property type="match status" value="1"/>
</dbReference>
<dbReference type="InterPro" id="IPR032828">
    <property type="entry name" value="PolyA_RNA-bd"/>
</dbReference>
<evidence type="ECO:0000313" key="12">
    <source>
        <dbReference type="Proteomes" id="UP000251311"/>
    </source>
</evidence>